<sequence length="142" mass="16816">MNYFMSDLLICSVNLLMVLISDIYSIVALTLNLKRKRKIIKFSELNPKYRLLENIALQQSNKAPFRIMFDKKLNLYNLGNNFMIERKNKINICSTEDKLLSLKVYWNCILDYEKLFILDNNVYKMVFPGCFANELKRAGWIN</sequence>
<keyword evidence="3" id="KW-1185">Reference proteome</keyword>
<accession>A0ABZ2RY43</accession>
<keyword evidence="1" id="KW-0812">Transmembrane</keyword>
<dbReference type="Proteomes" id="UP001477443">
    <property type="component" value="Chromosome"/>
</dbReference>
<name>A0ABZ2RY43_9BACT</name>
<evidence type="ECO:0000313" key="3">
    <source>
        <dbReference type="Proteomes" id="UP001477443"/>
    </source>
</evidence>
<keyword evidence="1" id="KW-0472">Membrane</keyword>
<evidence type="ECO:0000256" key="1">
    <source>
        <dbReference type="SAM" id="Phobius"/>
    </source>
</evidence>
<gene>
    <name evidence="2" type="ORF">WG617_00975</name>
</gene>
<reference evidence="2" key="1">
    <citation type="submission" date="2024-03" db="EMBL/GenBank/DDBJ databases">
        <title>Complete genome sequence of Mycoplasma felifaucium Z921 isolated from the trachea of a cheetah.</title>
        <authorList>
            <person name="Spergser J."/>
        </authorList>
    </citation>
    <scope>NUCLEOTIDE SEQUENCE [LARGE SCALE GENOMIC DNA]</scope>
    <source>
        <strain evidence="2">Z921</strain>
    </source>
</reference>
<evidence type="ECO:0000313" key="2">
    <source>
        <dbReference type="EMBL" id="WXL29209.1"/>
    </source>
</evidence>
<organism evidence="2 3">
    <name type="scientific">Mycoplasmopsis felifaucium</name>
    <dbReference type="NCBI Taxonomy" id="35768"/>
    <lineage>
        <taxon>Bacteria</taxon>
        <taxon>Bacillati</taxon>
        <taxon>Mycoplasmatota</taxon>
        <taxon>Mycoplasmoidales</taxon>
        <taxon>Metamycoplasmataceae</taxon>
        <taxon>Mycoplasmopsis</taxon>
    </lineage>
</organism>
<dbReference type="EMBL" id="CP148067">
    <property type="protein sequence ID" value="WXL29209.1"/>
    <property type="molecule type" value="Genomic_DNA"/>
</dbReference>
<feature type="transmembrane region" description="Helical" evidence="1">
    <location>
        <begin position="12"/>
        <end position="33"/>
    </location>
</feature>
<proteinExistence type="predicted"/>
<dbReference type="RefSeq" id="WP_338822828.1">
    <property type="nucleotide sequence ID" value="NZ_CP148067.1"/>
</dbReference>
<keyword evidence="1" id="KW-1133">Transmembrane helix</keyword>
<protein>
    <submittedName>
        <fullName evidence="2">Uncharacterized protein</fullName>
    </submittedName>
</protein>